<dbReference type="RefSeq" id="WP_087939207.1">
    <property type="nucleotide sequence ID" value="NZ_FNAC01000003.1"/>
</dbReference>
<name>A0A1G6NKS0_9BACT</name>
<dbReference type="Proteomes" id="UP000199060">
    <property type="component" value="Unassembled WGS sequence"/>
</dbReference>
<keyword evidence="1" id="KW-1133">Transmembrane helix</keyword>
<dbReference type="InterPro" id="IPR058965">
    <property type="entry name" value="SOI/HabA-like"/>
</dbReference>
<reference evidence="3" key="1">
    <citation type="submission" date="2016-10" db="EMBL/GenBank/DDBJ databases">
        <authorList>
            <person name="Varghese N."/>
            <person name="Submissions S."/>
        </authorList>
    </citation>
    <scope>NUCLEOTIDE SEQUENCE [LARGE SCALE GENOMIC DNA]</scope>
    <source>
        <strain evidence="3">DSM 23095</strain>
    </source>
</reference>
<keyword evidence="1" id="KW-0472">Membrane</keyword>
<evidence type="ECO:0000256" key="1">
    <source>
        <dbReference type="SAM" id="Phobius"/>
    </source>
</evidence>
<dbReference type="Pfam" id="PF26512">
    <property type="entry name" value="SOI"/>
    <property type="match status" value="1"/>
</dbReference>
<protein>
    <submittedName>
        <fullName evidence="2">Hydroxylaminobenzene mutase</fullName>
    </submittedName>
</protein>
<evidence type="ECO:0000313" key="3">
    <source>
        <dbReference type="Proteomes" id="UP000199060"/>
    </source>
</evidence>
<organism evidence="2 3">
    <name type="scientific">Algoriphagus faecimaris</name>
    <dbReference type="NCBI Taxonomy" id="686796"/>
    <lineage>
        <taxon>Bacteria</taxon>
        <taxon>Pseudomonadati</taxon>
        <taxon>Bacteroidota</taxon>
        <taxon>Cytophagia</taxon>
        <taxon>Cytophagales</taxon>
        <taxon>Cyclobacteriaceae</taxon>
        <taxon>Algoriphagus</taxon>
    </lineage>
</organism>
<feature type="transmembrane region" description="Helical" evidence="1">
    <location>
        <begin position="14"/>
        <end position="36"/>
    </location>
</feature>
<feature type="transmembrane region" description="Helical" evidence="1">
    <location>
        <begin position="74"/>
        <end position="97"/>
    </location>
</feature>
<feature type="transmembrane region" description="Helical" evidence="1">
    <location>
        <begin position="48"/>
        <end position="67"/>
    </location>
</feature>
<dbReference type="EMBL" id="FNAC01000003">
    <property type="protein sequence ID" value="SDC67886.1"/>
    <property type="molecule type" value="Genomic_DNA"/>
</dbReference>
<dbReference type="OrthoDB" id="7619962at2"/>
<gene>
    <name evidence="2" type="ORF">SAMN04488104_1003165</name>
</gene>
<dbReference type="AlphaFoldDB" id="A0A1G6NKS0"/>
<sequence>MSSSHLSLRQSDRLIFLGISLFFLGLLVGLILPLLANPRMGLSSHLEGIMNGLFLVVLGLIWSRINLSKKWMTVAFWLAIYGTFANWLGILLAALWDAGENLTVAAGGNRGSDAAEIIVNFFLITLTFAMLSLCLMVLFGLWRGRHRSF</sequence>
<keyword evidence="3" id="KW-1185">Reference proteome</keyword>
<evidence type="ECO:0000313" key="2">
    <source>
        <dbReference type="EMBL" id="SDC67886.1"/>
    </source>
</evidence>
<accession>A0A1G6NKS0</accession>
<keyword evidence="1" id="KW-0812">Transmembrane</keyword>
<proteinExistence type="predicted"/>
<feature type="transmembrane region" description="Helical" evidence="1">
    <location>
        <begin position="117"/>
        <end position="142"/>
    </location>
</feature>